<evidence type="ECO:0000313" key="8">
    <source>
        <dbReference type="Proteomes" id="UP001197378"/>
    </source>
</evidence>
<dbReference type="InterPro" id="IPR002523">
    <property type="entry name" value="MgTranspt_CorA/ZnTranspt_ZntB"/>
</dbReference>
<name>A0AAE2YPV7_9PROT</name>
<feature type="transmembrane region" description="Helical" evidence="6">
    <location>
        <begin position="240"/>
        <end position="261"/>
    </location>
</feature>
<dbReference type="Proteomes" id="UP001197378">
    <property type="component" value="Unassembled WGS sequence"/>
</dbReference>
<dbReference type="PANTHER" id="PTHR47891">
    <property type="entry name" value="TRANSPORTER-RELATED"/>
    <property type="match status" value="1"/>
</dbReference>
<evidence type="ECO:0000256" key="6">
    <source>
        <dbReference type="SAM" id="Phobius"/>
    </source>
</evidence>
<comment type="similarity">
    <text evidence="2">Belongs to the CorA metal ion transporter (MIT) (TC 1.A.35) family.</text>
</comment>
<dbReference type="SUPFAM" id="SSF143865">
    <property type="entry name" value="CorA soluble domain-like"/>
    <property type="match status" value="1"/>
</dbReference>
<gene>
    <name evidence="7" type="ORF">HFQ13_07930</name>
</gene>
<proteinExistence type="inferred from homology"/>
<dbReference type="EMBL" id="JAAXYO010000107">
    <property type="protein sequence ID" value="MBU2788132.1"/>
    <property type="molecule type" value="Genomic_DNA"/>
</dbReference>
<sequence>MASGILRDAGSGVEQLWFHHHAPSASVLEALLQQLDLPDDLFEELLISDQSPRLERIGSFLLLVLQFPWRGDDDPESPCVLRPFALLWGEDRLWTFAEVEWPFLEQWNARKFENPRQTLIWILQILSSSYQHTVERLRQGILEVEVRLDETQRTEDFYALLALSKALTQFYVTLASNIVAIFKVSRSAALAWQDEDRSALNRAIADLQHARDRAEISASTASDMMDAYAGMVQININHGLKILTVMALILYVPSLVATLFGVNVPLLEQKSHWTAWVAIGTALLISTLMTLHFKRRGWL</sequence>
<evidence type="ECO:0000256" key="1">
    <source>
        <dbReference type="ARBA" id="ARBA00004141"/>
    </source>
</evidence>
<dbReference type="SUPFAM" id="SSF144083">
    <property type="entry name" value="Magnesium transport protein CorA, transmembrane region"/>
    <property type="match status" value="1"/>
</dbReference>
<dbReference type="AlphaFoldDB" id="A0AAE2YPV7"/>
<keyword evidence="3 6" id="KW-0812">Transmembrane</keyword>
<protein>
    <submittedName>
        <fullName evidence="7">Magnesium transporter CorA family protein</fullName>
    </submittedName>
</protein>
<organism evidence="7 8">
    <name type="scientific">Igneacidithiobacillus copahuensis</name>
    <dbReference type="NCBI Taxonomy" id="2724909"/>
    <lineage>
        <taxon>Bacteria</taxon>
        <taxon>Pseudomonadati</taxon>
        <taxon>Pseudomonadota</taxon>
        <taxon>Acidithiobacillia</taxon>
        <taxon>Acidithiobacillales</taxon>
        <taxon>Acidithiobacillaceae</taxon>
        <taxon>Igneacidithiobacillus</taxon>
    </lineage>
</organism>
<dbReference type="InterPro" id="IPR045863">
    <property type="entry name" value="CorA_TM1_TM2"/>
</dbReference>
<dbReference type="InterPro" id="IPR045861">
    <property type="entry name" value="CorA_cytoplasmic_dom"/>
</dbReference>
<evidence type="ECO:0000256" key="5">
    <source>
        <dbReference type="ARBA" id="ARBA00023136"/>
    </source>
</evidence>
<evidence type="ECO:0000256" key="3">
    <source>
        <dbReference type="ARBA" id="ARBA00022692"/>
    </source>
</evidence>
<evidence type="ECO:0000256" key="4">
    <source>
        <dbReference type="ARBA" id="ARBA00022989"/>
    </source>
</evidence>
<reference evidence="7" key="1">
    <citation type="journal article" date="2021" name="ISME J.">
        <title>Genomic evolution of the class Acidithiobacillia: deep-branching Proteobacteria living in extreme acidic conditions.</title>
        <authorList>
            <person name="Moya-Beltran A."/>
            <person name="Beard S."/>
            <person name="Rojas-Villalobos C."/>
            <person name="Issotta F."/>
            <person name="Gallardo Y."/>
            <person name="Ulloa R."/>
            <person name="Giaveno A."/>
            <person name="Degli Esposti M."/>
            <person name="Johnson D.B."/>
            <person name="Quatrini R."/>
        </authorList>
    </citation>
    <scope>NUCLEOTIDE SEQUENCE</scope>
    <source>
        <strain evidence="7">VAN18-1</strain>
    </source>
</reference>
<comment type="subcellular location">
    <subcellularLocation>
        <location evidence="1">Membrane</location>
        <topology evidence="1">Multi-pass membrane protein</topology>
    </subcellularLocation>
</comment>
<dbReference type="GO" id="GO:0016020">
    <property type="term" value="C:membrane"/>
    <property type="evidence" value="ECO:0007669"/>
    <property type="project" value="UniProtKB-SubCell"/>
</dbReference>
<comment type="caution">
    <text evidence="7">The sequence shown here is derived from an EMBL/GenBank/DDBJ whole genome shotgun (WGS) entry which is preliminary data.</text>
</comment>
<dbReference type="PANTHER" id="PTHR47891:SF2">
    <property type="entry name" value="MAGNESIUM AND COBALT TRANSPORTER"/>
    <property type="match status" value="1"/>
</dbReference>
<keyword evidence="4 6" id="KW-1133">Transmembrane helix</keyword>
<dbReference type="Gene3D" id="1.20.58.340">
    <property type="entry name" value="Magnesium transport protein CorA, transmembrane region"/>
    <property type="match status" value="2"/>
</dbReference>
<dbReference type="RefSeq" id="WP_215870734.1">
    <property type="nucleotide sequence ID" value="NZ_JAAXYO010000107.1"/>
</dbReference>
<dbReference type="CDD" id="cd12827">
    <property type="entry name" value="EcCorA_ZntB-like_u2"/>
    <property type="match status" value="1"/>
</dbReference>
<evidence type="ECO:0000256" key="2">
    <source>
        <dbReference type="ARBA" id="ARBA00009765"/>
    </source>
</evidence>
<evidence type="ECO:0000313" key="7">
    <source>
        <dbReference type="EMBL" id="MBU2788132.1"/>
    </source>
</evidence>
<accession>A0AAE2YPV7</accession>
<keyword evidence="8" id="KW-1185">Reference proteome</keyword>
<dbReference type="Gene3D" id="3.30.460.20">
    <property type="entry name" value="CorA soluble domain-like"/>
    <property type="match status" value="1"/>
</dbReference>
<dbReference type="Pfam" id="PF01544">
    <property type="entry name" value="CorA"/>
    <property type="match status" value="1"/>
</dbReference>
<dbReference type="GO" id="GO:0046873">
    <property type="term" value="F:metal ion transmembrane transporter activity"/>
    <property type="evidence" value="ECO:0007669"/>
    <property type="project" value="InterPro"/>
</dbReference>
<keyword evidence="5 6" id="KW-0472">Membrane</keyword>
<dbReference type="InterPro" id="IPR047199">
    <property type="entry name" value="CorA-like"/>
</dbReference>
<feature type="transmembrane region" description="Helical" evidence="6">
    <location>
        <begin position="273"/>
        <end position="293"/>
    </location>
</feature>